<protein>
    <recommendedName>
        <fullName evidence="3">HTH luxR-type domain-containing protein</fullName>
    </recommendedName>
</protein>
<reference evidence="1 2" key="1">
    <citation type="submission" date="2017-08" db="EMBL/GenBank/DDBJ databases">
        <title>Infants hospitalized years apart are colonized by the same room-sourced microbial strains.</title>
        <authorList>
            <person name="Brooks B."/>
            <person name="Olm M.R."/>
            <person name="Firek B.A."/>
            <person name="Baker R."/>
            <person name="Thomas B.C."/>
            <person name="Morowitz M.J."/>
            <person name="Banfield J.F."/>
        </authorList>
    </citation>
    <scope>NUCLEOTIDE SEQUENCE [LARGE SCALE GENOMIC DNA]</scope>
    <source>
        <strain evidence="1">S2_012_000_R2_81</strain>
    </source>
</reference>
<dbReference type="Gene3D" id="1.10.10.10">
    <property type="entry name" value="Winged helix-like DNA-binding domain superfamily/Winged helix DNA-binding domain"/>
    <property type="match status" value="1"/>
</dbReference>
<dbReference type="Proteomes" id="UP000249633">
    <property type="component" value="Unassembled WGS sequence"/>
</dbReference>
<dbReference type="AlphaFoldDB" id="A0A2W5F731"/>
<dbReference type="InterPro" id="IPR036388">
    <property type="entry name" value="WH-like_DNA-bd_sf"/>
</dbReference>
<evidence type="ECO:0008006" key="3">
    <source>
        <dbReference type="Google" id="ProtNLM"/>
    </source>
</evidence>
<evidence type="ECO:0000313" key="2">
    <source>
        <dbReference type="Proteomes" id="UP000249633"/>
    </source>
</evidence>
<comment type="caution">
    <text evidence="1">The sequence shown here is derived from an EMBL/GenBank/DDBJ whole genome shotgun (WGS) entry which is preliminary data.</text>
</comment>
<dbReference type="EMBL" id="QFOD01000023">
    <property type="protein sequence ID" value="PZP28336.1"/>
    <property type="molecule type" value="Genomic_DNA"/>
</dbReference>
<dbReference type="InterPro" id="IPR051797">
    <property type="entry name" value="TrmB-like"/>
</dbReference>
<gene>
    <name evidence="1" type="ORF">DI603_19420</name>
</gene>
<organism evidence="1 2">
    <name type="scientific">Roseateles depolymerans</name>
    <dbReference type="NCBI Taxonomy" id="76731"/>
    <lineage>
        <taxon>Bacteria</taxon>
        <taxon>Pseudomonadati</taxon>
        <taxon>Pseudomonadota</taxon>
        <taxon>Betaproteobacteria</taxon>
        <taxon>Burkholderiales</taxon>
        <taxon>Sphaerotilaceae</taxon>
        <taxon>Roseateles</taxon>
    </lineage>
</organism>
<sequence length="322" mass="34671">MQPLGLSGAAEAVYRTLLRRPGLGTAALQQLVQGLDEPLEAMLEALLRRGLVRRGGEAMNGWQATAPEVAIELLLMERQAELNEARRVLPELQADLARDSSATSLGDVQIVPADPNEQLHAYLKLFEQAQHSILSFVRPPFLLAAPEPMEAARDAARKRGVRIRSILAPEVMAWDGWHAAAAQSIASGDDLRVLDGLPFKLLLVDGNAGMLPLHADDPQGPVLRLGNTAVLQSLVLLFEQHWAEAVPALEAQTSPAETGADGDAAMQELVTVLAAGANDKTAAHALGISDRTLQRRMAALIALLRAKSRFQAGWLAARLFDR</sequence>
<evidence type="ECO:0000313" key="1">
    <source>
        <dbReference type="EMBL" id="PZP28336.1"/>
    </source>
</evidence>
<proteinExistence type="predicted"/>
<dbReference type="PANTHER" id="PTHR34293">
    <property type="entry name" value="HTH-TYPE TRANSCRIPTIONAL REGULATOR TRMBL2"/>
    <property type="match status" value="1"/>
</dbReference>
<accession>A0A2W5F731</accession>
<dbReference type="PANTHER" id="PTHR34293:SF1">
    <property type="entry name" value="HTH-TYPE TRANSCRIPTIONAL REGULATOR TRMBL2"/>
    <property type="match status" value="1"/>
</dbReference>
<name>A0A2W5F731_9BURK</name>